<dbReference type="EMBL" id="CP007174">
    <property type="protein sequence ID" value="AIF82497.1"/>
    <property type="molecule type" value="Genomic_DNA"/>
</dbReference>
<dbReference type="InterPro" id="IPR010095">
    <property type="entry name" value="Cas12f1-like_TNB"/>
</dbReference>
<dbReference type="KEGG" id="nev:NTE_00415"/>
<organism evidence="3 4">
    <name type="scientific">Candidatus Nitrososphaera evergladensis SR1</name>
    <dbReference type="NCBI Taxonomy" id="1459636"/>
    <lineage>
        <taxon>Archaea</taxon>
        <taxon>Nitrososphaerota</taxon>
        <taxon>Nitrososphaeria</taxon>
        <taxon>Nitrososphaerales</taxon>
        <taxon>Nitrososphaeraceae</taxon>
        <taxon>Nitrososphaera</taxon>
    </lineage>
</organism>
<evidence type="ECO:0000313" key="3">
    <source>
        <dbReference type="EMBL" id="AIF82497.1"/>
    </source>
</evidence>
<keyword evidence="4" id="KW-1185">Reference proteome</keyword>
<dbReference type="eggNOG" id="arCOG00684">
    <property type="taxonomic scope" value="Archaea"/>
</dbReference>
<dbReference type="HOGENOM" id="CLU_032903_9_3_2"/>
<sequence>MYYASHYNLIFLERLRVANLTKNHRLARKILDASWSTFKTMLQYKANRVVEVEPAYSSIDCSRCGHPVPKSLAMRTHVCPKCGAVLDRDYNSAINHLQNGIELLRLLPVERREVTPVEIASLRQSKKQEACGFIHG</sequence>
<evidence type="ECO:0000256" key="1">
    <source>
        <dbReference type="ARBA" id="ARBA00023125"/>
    </source>
</evidence>
<protein>
    <submittedName>
        <fullName evidence="3">Transposase, IS605 OrfB family, central region</fullName>
    </submittedName>
</protein>
<name>A0A075MNV6_9ARCH</name>
<gene>
    <name evidence="3" type="ORF">NTE_00415</name>
</gene>
<reference evidence="3 4" key="1">
    <citation type="journal article" date="2014" name="PLoS ONE">
        <title>Genome Sequence of Candidatus Nitrososphaera evergladensis from Group I.1b Enriched from Everglades Soil Reveals Novel Genomic Features of the Ammonia-Oxidizing Archaea.</title>
        <authorList>
            <person name="Zhalnina K.V."/>
            <person name="Dias R."/>
            <person name="Leonard M.T."/>
            <person name="Dorr de Quadros P."/>
            <person name="Camargo F.A."/>
            <person name="Drew J.C."/>
            <person name="Farmerie W.G."/>
            <person name="Daroub S.H."/>
            <person name="Triplett E.W."/>
        </authorList>
    </citation>
    <scope>NUCLEOTIDE SEQUENCE [LARGE SCALE GENOMIC DNA]</scope>
    <source>
        <strain evidence="3 4">SR1</strain>
    </source>
</reference>
<dbReference type="AlphaFoldDB" id="A0A075MNV6"/>
<evidence type="ECO:0000259" key="2">
    <source>
        <dbReference type="Pfam" id="PF07282"/>
    </source>
</evidence>
<dbReference type="Pfam" id="PF07282">
    <property type="entry name" value="Cas12f1-like_TNB"/>
    <property type="match status" value="1"/>
</dbReference>
<feature type="domain" description="Cas12f1-like TNB" evidence="2">
    <location>
        <begin position="35"/>
        <end position="95"/>
    </location>
</feature>
<keyword evidence="1" id="KW-0238">DNA-binding</keyword>
<dbReference type="Proteomes" id="UP000028194">
    <property type="component" value="Chromosome"/>
</dbReference>
<proteinExistence type="predicted"/>
<dbReference type="STRING" id="1459636.NTE_00415"/>
<accession>A0A075MNV6</accession>
<evidence type="ECO:0000313" key="4">
    <source>
        <dbReference type="Proteomes" id="UP000028194"/>
    </source>
</evidence>
<dbReference type="GO" id="GO:0003677">
    <property type="term" value="F:DNA binding"/>
    <property type="evidence" value="ECO:0007669"/>
    <property type="project" value="UniProtKB-KW"/>
</dbReference>